<dbReference type="EMBL" id="WEGI01000018">
    <property type="protein sequence ID" value="MQY31308.1"/>
    <property type="molecule type" value="Genomic_DNA"/>
</dbReference>
<evidence type="ECO:0000313" key="2">
    <source>
        <dbReference type="EMBL" id="MQY31308.1"/>
    </source>
</evidence>
<accession>A0A7K0E0H2</accession>
<keyword evidence="1" id="KW-0812">Transmembrane</keyword>
<sequence>MPGAGMVYEQRYSFNPKTVFLLLCAAAFVAGAILTPHMSTSARVGTLLLFGGGGLLALVSSLSRRVALRVDATGITLGGNLLRYRATTRQFPWADVEAVVLWRQYTAAGHPWIGILRHAYAPPLSSAPAGSGGRGLTYAVTALSGAPDGRLLQCAKGIDGWSLDIARLTAVLETVAPQVRLVDHR</sequence>
<keyword evidence="3" id="KW-1185">Reference proteome</keyword>
<reference evidence="2 3" key="1">
    <citation type="submission" date="2019-10" db="EMBL/GenBank/DDBJ databases">
        <title>Nocardia macrotermitis sp. nov. and Nocardia aurantia sp. nov., isolated from the gut of fungus growing-termite Macrotermes natalensis.</title>
        <authorList>
            <person name="Benndorf R."/>
            <person name="Schwitalla J."/>
            <person name="Martin K."/>
            <person name="De Beer W."/>
            <person name="Kaster A.-K."/>
            <person name="Vollmers J."/>
            <person name="Poulsen M."/>
            <person name="Beemelmanns C."/>
        </authorList>
    </citation>
    <scope>NUCLEOTIDE SEQUENCE [LARGE SCALE GENOMIC DNA]</scope>
    <source>
        <strain evidence="2 3">RB56</strain>
    </source>
</reference>
<keyword evidence="1" id="KW-0472">Membrane</keyword>
<evidence type="ECO:0000313" key="3">
    <source>
        <dbReference type="Proteomes" id="UP000431401"/>
    </source>
</evidence>
<evidence type="ECO:0000256" key="1">
    <source>
        <dbReference type="SAM" id="Phobius"/>
    </source>
</evidence>
<protein>
    <recommendedName>
        <fullName evidence="4">PH domain-containing protein</fullName>
    </recommendedName>
</protein>
<gene>
    <name evidence="2" type="ORF">NRB56_69170</name>
</gene>
<feature type="transmembrane region" description="Helical" evidence="1">
    <location>
        <begin position="42"/>
        <end position="59"/>
    </location>
</feature>
<dbReference type="AlphaFoldDB" id="A0A7K0E0H2"/>
<evidence type="ECO:0008006" key="4">
    <source>
        <dbReference type="Google" id="ProtNLM"/>
    </source>
</evidence>
<keyword evidence="1" id="KW-1133">Transmembrane helix</keyword>
<comment type="caution">
    <text evidence="2">The sequence shown here is derived from an EMBL/GenBank/DDBJ whole genome shotgun (WGS) entry which is preliminary data.</text>
</comment>
<dbReference type="OrthoDB" id="3362695at2"/>
<proteinExistence type="predicted"/>
<organism evidence="2 3">
    <name type="scientific">Nocardia aurantia</name>
    <dbReference type="NCBI Taxonomy" id="2585199"/>
    <lineage>
        <taxon>Bacteria</taxon>
        <taxon>Bacillati</taxon>
        <taxon>Actinomycetota</taxon>
        <taxon>Actinomycetes</taxon>
        <taxon>Mycobacteriales</taxon>
        <taxon>Nocardiaceae</taxon>
        <taxon>Nocardia</taxon>
    </lineage>
</organism>
<name>A0A7K0E0H2_9NOCA</name>
<dbReference type="Proteomes" id="UP000431401">
    <property type="component" value="Unassembled WGS sequence"/>
</dbReference>
<dbReference type="RefSeq" id="WP_153348558.1">
    <property type="nucleotide sequence ID" value="NZ_WEGI01000018.1"/>
</dbReference>